<dbReference type="AlphaFoldDB" id="A0A5N6UDG1"/>
<dbReference type="GO" id="GO:0005634">
    <property type="term" value="C:nucleus"/>
    <property type="evidence" value="ECO:0007669"/>
    <property type="project" value="TreeGrafter"/>
</dbReference>
<keyword evidence="3" id="KW-1185">Reference proteome</keyword>
<evidence type="ECO:0000313" key="3">
    <source>
        <dbReference type="Proteomes" id="UP000326950"/>
    </source>
</evidence>
<dbReference type="OrthoDB" id="4525710at2759"/>
<organism evidence="2 3">
    <name type="scientific">Aspergillus tamarii</name>
    <dbReference type="NCBI Taxonomy" id="41984"/>
    <lineage>
        <taxon>Eukaryota</taxon>
        <taxon>Fungi</taxon>
        <taxon>Dikarya</taxon>
        <taxon>Ascomycota</taxon>
        <taxon>Pezizomycotina</taxon>
        <taxon>Eurotiomycetes</taxon>
        <taxon>Eurotiomycetidae</taxon>
        <taxon>Eurotiales</taxon>
        <taxon>Aspergillaceae</taxon>
        <taxon>Aspergillus</taxon>
        <taxon>Aspergillus subgen. Circumdati</taxon>
    </lineage>
</organism>
<accession>A0A5N6UDG1</accession>
<dbReference type="PANTHER" id="PTHR37534:SF25">
    <property type="entry name" value="ZN(II)2CYS6 TRANSCRIPTION FACTOR (EUROFUNG)"/>
    <property type="match status" value="1"/>
</dbReference>
<dbReference type="Proteomes" id="UP000326950">
    <property type="component" value="Unassembled WGS sequence"/>
</dbReference>
<reference evidence="2 3" key="1">
    <citation type="submission" date="2019-04" db="EMBL/GenBank/DDBJ databases">
        <title>Friends and foes A comparative genomics study of 23 Aspergillus species from section Flavi.</title>
        <authorList>
            <consortium name="DOE Joint Genome Institute"/>
            <person name="Kjaerbolling I."/>
            <person name="Vesth T."/>
            <person name="Frisvad J.C."/>
            <person name="Nybo J.L."/>
            <person name="Theobald S."/>
            <person name="Kildgaard S."/>
            <person name="Isbrandt T."/>
            <person name="Kuo A."/>
            <person name="Sato A."/>
            <person name="Lyhne E.K."/>
            <person name="Kogle M.E."/>
            <person name="Wiebenga A."/>
            <person name="Kun R.S."/>
            <person name="Lubbers R.J."/>
            <person name="Makela M.R."/>
            <person name="Barry K."/>
            <person name="Chovatia M."/>
            <person name="Clum A."/>
            <person name="Daum C."/>
            <person name="Haridas S."/>
            <person name="He G."/>
            <person name="LaButti K."/>
            <person name="Lipzen A."/>
            <person name="Mondo S."/>
            <person name="Riley R."/>
            <person name="Salamov A."/>
            <person name="Simmons B.A."/>
            <person name="Magnuson J.K."/>
            <person name="Henrissat B."/>
            <person name="Mortensen U.H."/>
            <person name="Larsen T.O."/>
            <person name="Devries R.P."/>
            <person name="Grigoriev I.V."/>
            <person name="Machida M."/>
            <person name="Baker S.E."/>
            <person name="Andersen M.R."/>
        </authorList>
    </citation>
    <scope>NUCLEOTIDE SEQUENCE [LARGE SCALE GENOMIC DNA]</scope>
    <source>
        <strain evidence="2 3">CBS 117626</strain>
    </source>
</reference>
<protein>
    <recommendedName>
        <fullName evidence="4">Fungal-specific transcription factor domain-containing protein</fullName>
    </recommendedName>
</protein>
<dbReference type="GO" id="GO:0000976">
    <property type="term" value="F:transcription cis-regulatory region binding"/>
    <property type="evidence" value="ECO:0007669"/>
    <property type="project" value="TreeGrafter"/>
</dbReference>
<proteinExistence type="predicted"/>
<keyword evidence="1" id="KW-0539">Nucleus</keyword>
<evidence type="ECO:0000256" key="1">
    <source>
        <dbReference type="ARBA" id="ARBA00023242"/>
    </source>
</evidence>
<name>A0A5N6UDG1_ASPTM</name>
<dbReference type="EMBL" id="ML738756">
    <property type="protein sequence ID" value="KAE8156566.1"/>
    <property type="molecule type" value="Genomic_DNA"/>
</dbReference>
<dbReference type="PANTHER" id="PTHR37534">
    <property type="entry name" value="TRANSCRIPTIONAL ACTIVATOR PROTEIN UGA3"/>
    <property type="match status" value="1"/>
</dbReference>
<evidence type="ECO:0000313" key="2">
    <source>
        <dbReference type="EMBL" id="KAE8156566.1"/>
    </source>
</evidence>
<dbReference type="GO" id="GO:0045944">
    <property type="term" value="P:positive regulation of transcription by RNA polymerase II"/>
    <property type="evidence" value="ECO:0007669"/>
    <property type="project" value="TreeGrafter"/>
</dbReference>
<gene>
    <name evidence="2" type="ORF">BDV40DRAFT_305976</name>
</gene>
<dbReference type="GO" id="GO:0003700">
    <property type="term" value="F:DNA-binding transcription factor activity"/>
    <property type="evidence" value="ECO:0007669"/>
    <property type="project" value="TreeGrafter"/>
</dbReference>
<evidence type="ECO:0008006" key="4">
    <source>
        <dbReference type="Google" id="ProtNLM"/>
    </source>
</evidence>
<sequence>MDEASLLLHFRRTIGAWLDVTDNERHFSVHAVEKAPSYSPLLYACLATAACHLSYTNESVPLSVAGKYHEKCISILLPAVKTIDFDISIDMLLASTVILRCLEQLSSRSLLQDPQRHLLAGSVYISSHPYCASAGGLAEASFWAFVLQDVQFALATRRPLRLATGPLEKEPLPTWENCSYRTERDWAHRALWLLAETINYRYGPSNAAHMSPCILDTLKKKICDWEMQKPDIFQPLHFSPADSSLCRPFPALWFTSASHAIARQQICLAKSLIYEHESRAPHSATTSRDVKTIQDEAMRNLSIVLGIALSADDDPPLRIMACHALFACGPWIYDSLARLCILGLLRRSEAVDGWSWTSLTLALSQNGRLMAG</sequence>